<dbReference type="PANTHER" id="PTHR10138:SF0">
    <property type="entry name" value="TRYPTOPHAN 2,3-DIOXYGENASE"/>
    <property type="match status" value="1"/>
</dbReference>
<dbReference type="GO" id="GO:0019442">
    <property type="term" value="P:L-tryptophan catabolic process to acetyl-CoA"/>
    <property type="evidence" value="ECO:0007669"/>
    <property type="project" value="TreeGrafter"/>
</dbReference>
<protein>
    <recommendedName>
        <fullName evidence="3">Tryptophan 2,3-dioxygenase</fullName>
    </recommendedName>
</protein>
<reference evidence="1 2" key="1">
    <citation type="submission" date="2016-08" db="EMBL/GenBank/DDBJ databases">
        <title>New Insights into Marine Group III Euryarchaeota, from dark to light.</title>
        <authorList>
            <person name="Haro-Moreno J.M."/>
            <person name="Rodriguez-Valera F."/>
            <person name="Lopez-Garcia P."/>
            <person name="Moreira D."/>
            <person name="Martin-Cuadrado A.B."/>
        </authorList>
    </citation>
    <scope>NUCLEOTIDE SEQUENCE [LARGE SCALE GENOMIC DNA]</scope>
    <source>
        <strain evidence="1">CG-Bathy1</strain>
    </source>
</reference>
<dbReference type="SUPFAM" id="SSF140959">
    <property type="entry name" value="Indolic compounds 2,3-dioxygenase-like"/>
    <property type="match status" value="1"/>
</dbReference>
<sequence length="337" mass="39056">MPTPTDKGSYPEYLRLKELLSLQSGWKEKEENISSDELHFIIVHQSFELWFKLVISELRQARDTLDESYVEETKIPKAVHHMERGIETFRLMAQQWKVMETLTPQGFLSFRDELGTASGFESKQMRTMEAIMGDFWIDGKKIENKINEKSIQEVVTKWLARTPIQGSLPNDSNDGQAVSEFVNEYLDIHLKLGEKAAHALSNNDDDETSNRFKDVNKQASEFLKPNGECDRARAGLLFIESYRELPLLSWPRKLIDTMVELEESMLLWRSSHARMVERMIGRRIGTGGSSGVDYLDRTSRYRVFTDLWGVRTILIKKEELPELKNSEFYSFVGETNE</sequence>
<dbReference type="Pfam" id="PF03301">
    <property type="entry name" value="Trp_dioxygenase"/>
    <property type="match status" value="1"/>
</dbReference>
<dbReference type="AlphaFoldDB" id="A0A1J5TH99"/>
<dbReference type="InterPro" id="IPR004981">
    <property type="entry name" value="Trp_2_3_dOase"/>
</dbReference>
<dbReference type="GO" id="GO:0020037">
    <property type="term" value="F:heme binding"/>
    <property type="evidence" value="ECO:0007669"/>
    <property type="project" value="InterPro"/>
</dbReference>
<evidence type="ECO:0000313" key="1">
    <source>
        <dbReference type="EMBL" id="OIR20353.1"/>
    </source>
</evidence>
<dbReference type="Proteomes" id="UP000183815">
    <property type="component" value="Unassembled WGS sequence"/>
</dbReference>
<dbReference type="PANTHER" id="PTHR10138">
    <property type="entry name" value="TRYPTOPHAN 2,3-DIOXYGENASE"/>
    <property type="match status" value="1"/>
</dbReference>
<organism evidence="1 2">
    <name type="scientific">Marine Group III euryarchaeote CG-Bathy1</name>
    <dbReference type="NCBI Taxonomy" id="1889001"/>
    <lineage>
        <taxon>Archaea</taxon>
        <taxon>Methanobacteriati</taxon>
        <taxon>Thermoplasmatota</taxon>
        <taxon>Thermoplasmata</taxon>
        <taxon>Candidatus Thermoprofundales</taxon>
    </lineage>
</organism>
<comment type="caution">
    <text evidence="1">The sequence shown here is derived from an EMBL/GenBank/DDBJ whole genome shotgun (WGS) entry which is preliminary data.</text>
</comment>
<dbReference type="GO" id="GO:0019441">
    <property type="term" value="P:L-tryptophan catabolic process to kynurenine"/>
    <property type="evidence" value="ECO:0007669"/>
    <property type="project" value="InterPro"/>
</dbReference>
<dbReference type="InterPro" id="IPR037217">
    <property type="entry name" value="Trp/Indoleamine_2_3_dOase-like"/>
</dbReference>
<dbReference type="Gene3D" id="1.20.58.480">
    <property type="match status" value="1"/>
</dbReference>
<proteinExistence type="predicted"/>
<dbReference type="EMBL" id="MIYU01000001">
    <property type="protein sequence ID" value="OIR20353.1"/>
    <property type="molecule type" value="Genomic_DNA"/>
</dbReference>
<evidence type="ECO:0008006" key="3">
    <source>
        <dbReference type="Google" id="ProtNLM"/>
    </source>
</evidence>
<name>A0A1J5TH99_9ARCH</name>
<gene>
    <name evidence="1" type="ORF">BEU04_00680</name>
</gene>
<dbReference type="GO" id="GO:0004833">
    <property type="term" value="F:L-tryptophan 2,3-dioxygenase activity"/>
    <property type="evidence" value="ECO:0007669"/>
    <property type="project" value="InterPro"/>
</dbReference>
<accession>A0A1J5TH99</accession>
<evidence type="ECO:0000313" key="2">
    <source>
        <dbReference type="Proteomes" id="UP000183815"/>
    </source>
</evidence>
<dbReference type="GO" id="GO:0046872">
    <property type="term" value="F:metal ion binding"/>
    <property type="evidence" value="ECO:0007669"/>
    <property type="project" value="InterPro"/>
</dbReference>